<evidence type="ECO:0000256" key="3">
    <source>
        <dbReference type="ARBA" id="ARBA00022692"/>
    </source>
</evidence>
<dbReference type="GeneID" id="36319336"/>
<evidence type="ECO:0000313" key="9">
    <source>
        <dbReference type="EMBL" id="KKO76558.1"/>
    </source>
</evidence>
<dbReference type="PANTHER" id="PTHR12560">
    <property type="entry name" value="LONGEVITY ASSURANCE FACTOR 1 LAG1"/>
    <property type="match status" value="1"/>
</dbReference>
<dbReference type="VEuPathDB" id="MicrosporidiaDB:G9O61_00g006350"/>
<dbReference type="GO" id="GO:0005783">
    <property type="term" value="C:endoplasmic reticulum"/>
    <property type="evidence" value="ECO:0007669"/>
    <property type="project" value="TreeGrafter"/>
</dbReference>
<dbReference type="RefSeq" id="XP_024332300.1">
    <property type="nucleotide sequence ID" value="XM_024474417.1"/>
</dbReference>
<sequence length="261" mass="30805">MYRGEVANISIFSSLLYSFLICNILIVLRSFIIKKITNKLFGYEHIKAQTCIFKIFFYGFSSIYGYFVLSNEQWAGNVNTYHLTFGPLPYPKKVLFYYLVEFSYYFVEFLYLISTYYNKDRLELLLHHLATISLICLSFLTDYARVGIVVMGLHDVSDPFLESSKLFLYTNKVLFANIGFVIFTFVFITSRIFFYPYWILYPAVLFIKKSLNIETVICGVCLFILYLLHIYWSCMIFKTIKKIFVKRELKDARSESVVTQK</sequence>
<keyword evidence="10" id="KW-1185">Reference proteome</keyword>
<dbReference type="InterPro" id="IPR006634">
    <property type="entry name" value="TLC-dom"/>
</dbReference>
<evidence type="ECO:0000256" key="6">
    <source>
        <dbReference type="PROSITE-ProRule" id="PRU00205"/>
    </source>
</evidence>
<dbReference type="AlphaFoldDB" id="A0A0F9WUZ5"/>
<evidence type="ECO:0000256" key="1">
    <source>
        <dbReference type="ARBA" id="ARBA00004141"/>
    </source>
</evidence>
<gene>
    <name evidence="9" type="ORF">AAJ76_2000100986</name>
</gene>
<accession>A0A0F9WUZ5</accession>
<proteinExistence type="inferred from homology"/>
<feature type="transmembrane region" description="Helical" evidence="7">
    <location>
        <begin position="211"/>
        <end position="232"/>
    </location>
</feature>
<keyword evidence="4 7" id="KW-1133">Transmembrane helix</keyword>
<feature type="domain" description="TLC" evidence="8">
    <location>
        <begin position="46"/>
        <end position="245"/>
    </location>
</feature>
<dbReference type="OrthoDB" id="537032at2759"/>
<dbReference type="PIRSF" id="PIRSF005225">
    <property type="entry name" value="LAG1_LAC1"/>
    <property type="match status" value="1"/>
</dbReference>
<dbReference type="PROSITE" id="PS50922">
    <property type="entry name" value="TLC"/>
    <property type="match status" value="1"/>
</dbReference>
<evidence type="ECO:0000256" key="4">
    <source>
        <dbReference type="ARBA" id="ARBA00022989"/>
    </source>
</evidence>
<dbReference type="VEuPathDB" id="MicrosporidiaDB:NCER_100162"/>
<dbReference type="Pfam" id="PF03798">
    <property type="entry name" value="TRAM_LAG1_CLN8"/>
    <property type="match status" value="1"/>
</dbReference>
<evidence type="ECO:0000313" key="10">
    <source>
        <dbReference type="Proteomes" id="UP000034350"/>
    </source>
</evidence>
<feature type="transmembrane region" description="Helical" evidence="7">
    <location>
        <begin position="51"/>
        <end position="69"/>
    </location>
</feature>
<dbReference type="InterPro" id="IPR016439">
    <property type="entry name" value="Lag1/Lac1-like"/>
</dbReference>
<evidence type="ECO:0000256" key="5">
    <source>
        <dbReference type="ARBA" id="ARBA00023136"/>
    </source>
</evidence>
<keyword evidence="5 6" id="KW-0472">Membrane</keyword>
<dbReference type="EMBL" id="JPQZ01000002">
    <property type="protein sequence ID" value="KKO76558.1"/>
    <property type="molecule type" value="Genomic_DNA"/>
</dbReference>
<name>A0A0F9WUZ5_9MICR</name>
<dbReference type="SMART" id="SM00724">
    <property type="entry name" value="TLC"/>
    <property type="match status" value="1"/>
</dbReference>
<reference evidence="9 10" key="1">
    <citation type="journal article" date="2015" name="Environ. Microbiol.">
        <title>Genome analyses suggest the presence of polyploidy and recent human-driven expansions in eight global populations of the honeybee pathogen Nosema ceranae.</title>
        <authorList>
            <person name="Pelin A."/>
            <person name="Selman M."/>
            <person name="Aris-Brosou S."/>
            <person name="Farinelli L."/>
            <person name="Corradi N."/>
        </authorList>
    </citation>
    <scope>NUCLEOTIDE SEQUENCE [LARGE SCALE GENOMIC DNA]</scope>
    <source>
        <strain evidence="9 10">PA08 1199</strain>
    </source>
</reference>
<dbReference type="PANTHER" id="PTHR12560:SF0">
    <property type="entry name" value="LD18904P"/>
    <property type="match status" value="1"/>
</dbReference>
<dbReference type="GO" id="GO:0046513">
    <property type="term" value="P:ceramide biosynthetic process"/>
    <property type="evidence" value="ECO:0007669"/>
    <property type="project" value="InterPro"/>
</dbReference>
<dbReference type="GO" id="GO:0050291">
    <property type="term" value="F:sphingosine N-acyltransferase activity"/>
    <property type="evidence" value="ECO:0007669"/>
    <property type="project" value="InterPro"/>
</dbReference>
<comment type="caution">
    <text evidence="9">The sequence shown here is derived from an EMBL/GenBank/DDBJ whole genome shotgun (WGS) entry which is preliminary data.</text>
</comment>
<evidence type="ECO:0000256" key="2">
    <source>
        <dbReference type="ARBA" id="ARBA00009808"/>
    </source>
</evidence>
<comment type="subcellular location">
    <subcellularLocation>
        <location evidence="1">Membrane</location>
        <topology evidence="1">Multi-pass membrane protein</topology>
    </subcellularLocation>
</comment>
<comment type="similarity">
    <text evidence="2">Belongs to the sphingosine N-acyltransferase family.</text>
</comment>
<feature type="transmembrane region" description="Helical" evidence="7">
    <location>
        <begin position="95"/>
        <end position="117"/>
    </location>
</feature>
<dbReference type="GO" id="GO:0016020">
    <property type="term" value="C:membrane"/>
    <property type="evidence" value="ECO:0007669"/>
    <property type="project" value="UniProtKB-SubCell"/>
</dbReference>
<dbReference type="Proteomes" id="UP000034350">
    <property type="component" value="Unassembled WGS sequence"/>
</dbReference>
<protein>
    <submittedName>
        <fullName evidence="9">Longevity assurance protein 1</fullName>
    </submittedName>
</protein>
<feature type="transmembrane region" description="Helical" evidence="7">
    <location>
        <begin position="6"/>
        <end position="31"/>
    </location>
</feature>
<feature type="transmembrane region" description="Helical" evidence="7">
    <location>
        <begin position="173"/>
        <end position="199"/>
    </location>
</feature>
<keyword evidence="3 6" id="KW-0812">Transmembrane</keyword>
<organism evidence="9 10">
    <name type="scientific">Vairimorpha ceranae</name>
    <dbReference type="NCBI Taxonomy" id="40302"/>
    <lineage>
        <taxon>Eukaryota</taxon>
        <taxon>Fungi</taxon>
        <taxon>Fungi incertae sedis</taxon>
        <taxon>Microsporidia</taxon>
        <taxon>Nosematidae</taxon>
        <taxon>Vairimorpha</taxon>
    </lineage>
</organism>
<evidence type="ECO:0000259" key="8">
    <source>
        <dbReference type="PROSITE" id="PS50922"/>
    </source>
</evidence>
<evidence type="ECO:0000256" key="7">
    <source>
        <dbReference type="SAM" id="Phobius"/>
    </source>
</evidence>
<dbReference type="OMA" id="FRCHNIG"/>
<dbReference type="VEuPathDB" id="MicrosporidiaDB:AAJ76_2000100986"/>